<accession>K8ZCL7</accession>
<dbReference type="EMBL" id="AMYT01000008">
    <property type="protein sequence ID" value="EKU27797.1"/>
    <property type="molecule type" value="Genomic_DNA"/>
</dbReference>
<sequence>MRTFFKSIPIPMCGLVLAILSIGNLYTAYHLPILTSIFGTIGVILMCLILAKIIFVFEHTRHDLKNPIIASTSPTFSMGFMVLCTYLVRWFPDQPIVNYLWLFAIVIQFLLVIYFTYYFLIASDVTMEHVYPSWFVVYCGLGIVPVTCANFYPEVGRVLFWLALLFYFILLPVIIYRVFIHRKFEEHTMPLVTILAAPGSLCLAGYLSAFPHPHIVLVTLLTIISQLLYLFVIFRLPAMLKGAFYPSYAAFTFPLVICAVALTKAYQYYLQAGHAFTWMHYLAVVETVIASVIVVYVLIKYIHFIIKANVTKKTPHTDANDAIEE</sequence>
<feature type="transmembrane region" description="Helical" evidence="5">
    <location>
        <begin position="100"/>
        <end position="121"/>
    </location>
</feature>
<name>K8ZCL7_9ENTE</name>
<feature type="transmembrane region" description="Helical" evidence="5">
    <location>
        <begin position="69"/>
        <end position="88"/>
    </location>
</feature>
<keyword evidence="2 5" id="KW-0812">Transmembrane</keyword>
<dbReference type="PATRIC" id="fig|1234409.3.peg.233"/>
<keyword evidence="3 5" id="KW-1133">Transmembrane helix</keyword>
<evidence type="ECO:0000313" key="7">
    <source>
        <dbReference type="Proteomes" id="UP000016057"/>
    </source>
</evidence>
<feature type="transmembrane region" description="Helical" evidence="5">
    <location>
        <begin position="37"/>
        <end position="57"/>
    </location>
</feature>
<evidence type="ECO:0000256" key="3">
    <source>
        <dbReference type="ARBA" id="ARBA00022989"/>
    </source>
</evidence>
<protein>
    <submittedName>
        <fullName evidence="6">Exfoliative toxin A</fullName>
    </submittedName>
</protein>
<feature type="transmembrane region" description="Helical" evidence="5">
    <location>
        <begin position="133"/>
        <end position="152"/>
    </location>
</feature>
<comment type="subcellular location">
    <subcellularLocation>
        <location evidence="1">Membrane</location>
        <topology evidence="1">Multi-pass membrane protein</topology>
    </subcellularLocation>
</comment>
<evidence type="ECO:0000256" key="4">
    <source>
        <dbReference type="ARBA" id="ARBA00023136"/>
    </source>
</evidence>
<feature type="transmembrane region" description="Helical" evidence="5">
    <location>
        <begin position="12"/>
        <end position="31"/>
    </location>
</feature>
<feature type="transmembrane region" description="Helical" evidence="5">
    <location>
        <begin position="215"/>
        <end position="236"/>
    </location>
</feature>
<dbReference type="InterPro" id="IPR038665">
    <property type="entry name" value="Voltage-dep_anion_channel_sf"/>
</dbReference>
<comment type="caution">
    <text evidence="6">The sequence shown here is derived from an EMBL/GenBank/DDBJ whole genome shotgun (WGS) entry which is preliminary data.</text>
</comment>
<dbReference type="Proteomes" id="UP000016057">
    <property type="component" value="Unassembled WGS sequence"/>
</dbReference>
<dbReference type="Pfam" id="PF03595">
    <property type="entry name" value="SLAC1"/>
    <property type="match status" value="1"/>
</dbReference>
<evidence type="ECO:0000313" key="6">
    <source>
        <dbReference type="EMBL" id="EKU27797.1"/>
    </source>
</evidence>
<organism evidence="6 7">
    <name type="scientific">Catellicoccus marimammalium M35/04/3</name>
    <dbReference type="NCBI Taxonomy" id="1234409"/>
    <lineage>
        <taxon>Bacteria</taxon>
        <taxon>Bacillati</taxon>
        <taxon>Bacillota</taxon>
        <taxon>Bacilli</taxon>
        <taxon>Lactobacillales</taxon>
        <taxon>Enterococcaceae</taxon>
        <taxon>Catellicoccus</taxon>
    </lineage>
</organism>
<evidence type="ECO:0000256" key="5">
    <source>
        <dbReference type="SAM" id="Phobius"/>
    </source>
</evidence>
<feature type="transmembrane region" description="Helical" evidence="5">
    <location>
        <begin position="248"/>
        <end position="266"/>
    </location>
</feature>
<evidence type="ECO:0000256" key="1">
    <source>
        <dbReference type="ARBA" id="ARBA00004141"/>
    </source>
</evidence>
<dbReference type="AlphaFoldDB" id="K8ZCL7"/>
<dbReference type="Gene3D" id="1.50.10.150">
    <property type="entry name" value="Voltage-dependent anion channel"/>
    <property type="match status" value="1"/>
</dbReference>
<dbReference type="GO" id="GO:0046583">
    <property type="term" value="F:monoatomic cation efflux transmembrane transporter activity"/>
    <property type="evidence" value="ECO:0007669"/>
    <property type="project" value="TreeGrafter"/>
</dbReference>
<dbReference type="PANTHER" id="PTHR37955:SF1">
    <property type="entry name" value="DEP DOMAIN-CONTAINING PROTEIN"/>
    <property type="match status" value="1"/>
</dbReference>
<dbReference type="STRING" id="1234409.C683_0262"/>
<dbReference type="OrthoDB" id="309023at2"/>
<gene>
    <name evidence="6" type="ORF">C683_0262</name>
</gene>
<reference evidence="6 7" key="1">
    <citation type="journal article" date="2013" name="Genome Announc.">
        <title>Draft Genome Sequence of Catellicoccus marimammalium, a Novel Species Commonly Found in Gull Feces.</title>
        <authorList>
            <person name="Weigand M.R."/>
            <person name="Ryu H."/>
            <person name="Bozcek L."/>
            <person name="Konstantinidis K.T."/>
            <person name="Santo Domingo J.W."/>
        </authorList>
    </citation>
    <scope>NUCLEOTIDE SEQUENCE [LARGE SCALE GENOMIC DNA]</scope>
    <source>
        <strain evidence="6 7">M35/04/3</strain>
    </source>
</reference>
<dbReference type="InterPro" id="IPR052951">
    <property type="entry name" value="Tellurite_res_ion_channel"/>
</dbReference>
<feature type="transmembrane region" description="Helical" evidence="5">
    <location>
        <begin position="278"/>
        <end position="299"/>
    </location>
</feature>
<proteinExistence type="predicted"/>
<dbReference type="eggNOG" id="COG1275">
    <property type="taxonomic scope" value="Bacteria"/>
</dbReference>
<dbReference type="InterPro" id="IPR004695">
    <property type="entry name" value="SLAC1/Mae1/Ssu1/TehA"/>
</dbReference>
<dbReference type="GO" id="GO:0005886">
    <property type="term" value="C:plasma membrane"/>
    <property type="evidence" value="ECO:0007669"/>
    <property type="project" value="TreeGrafter"/>
</dbReference>
<keyword evidence="7" id="KW-1185">Reference proteome</keyword>
<dbReference type="CDD" id="cd09325">
    <property type="entry name" value="TDT_C4-dicarb_trans"/>
    <property type="match status" value="1"/>
</dbReference>
<dbReference type="PANTHER" id="PTHR37955">
    <property type="entry name" value="TELLURITE RESISTANCE PROTEIN TEHA"/>
    <property type="match status" value="1"/>
</dbReference>
<feature type="transmembrane region" description="Helical" evidence="5">
    <location>
        <begin position="191"/>
        <end position="209"/>
    </location>
</feature>
<keyword evidence="4 5" id="KW-0472">Membrane</keyword>
<feature type="transmembrane region" description="Helical" evidence="5">
    <location>
        <begin position="158"/>
        <end position="179"/>
    </location>
</feature>
<evidence type="ECO:0000256" key="2">
    <source>
        <dbReference type="ARBA" id="ARBA00022692"/>
    </source>
</evidence>
<dbReference type="RefSeq" id="WP_009488536.1">
    <property type="nucleotide sequence ID" value="NZ_AMYT01000008.1"/>
</dbReference>